<protein>
    <recommendedName>
        <fullName evidence="3">Transcription elongation regulator 1-like protein</fullName>
    </recommendedName>
</protein>
<accession>A0A4W5R839</accession>
<evidence type="ECO:0000313" key="1">
    <source>
        <dbReference type="Ensembl" id="ENSHHUP00000086081.1"/>
    </source>
</evidence>
<evidence type="ECO:0000313" key="2">
    <source>
        <dbReference type="Proteomes" id="UP000314982"/>
    </source>
</evidence>
<keyword evidence="2" id="KW-1185">Reference proteome</keyword>
<reference evidence="1" key="2">
    <citation type="submission" date="2025-08" db="UniProtKB">
        <authorList>
            <consortium name="Ensembl"/>
        </authorList>
    </citation>
    <scope>IDENTIFICATION</scope>
</reference>
<proteinExistence type="predicted"/>
<organism evidence="1 2">
    <name type="scientific">Hucho hucho</name>
    <name type="common">huchen</name>
    <dbReference type="NCBI Taxonomy" id="62062"/>
    <lineage>
        <taxon>Eukaryota</taxon>
        <taxon>Metazoa</taxon>
        <taxon>Chordata</taxon>
        <taxon>Craniata</taxon>
        <taxon>Vertebrata</taxon>
        <taxon>Euteleostomi</taxon>
        <taxon>Actinopterygii</taxon>
        <taxon>Neopterygii</taxon>
        <taxon>Teleostei</taxon>
        <taxon>Protacanthopterygii</taxon>
        <taxon>Salmoniformes</taxon>
        <taxon>Salmonidae</taxon>
        <taxon>Salmoninae</taxon>
        <taxon>Hucho</taxon>
    </lineage>
</organism>
<reference evidence="2" key="1">
    <citation type="submission" date="2018-06" db="EMBL/GenBank/DDBJ databases">
        <title>Genome assembly of Danube salmon.</title>
        <authorList>
            <person name="Macqueen D.J."/>
            <person name="Gundappa M.K."/>
        </authorList>
    </citation>
    <scope>NUCLEOTIDE SEQUENCE [LARGE SCALE GENOMIC DNA]</scope>
</reference>
<name>A0A4W5R839_9TELE</name>
<dbReference type="AlphaFoldDB" id="A0A4W5R839"/>
<reference evidence="1" key="3">
    <citation type="submission" date="2025-09" db="UniProtKB">
        <authorList>
            <consortium name="Ensembl"/>
        </authorList>
    </citation>
    <scope>IDENTIFICATION</scope>
</reference>
<sequence>MIPVGRLKAQPQLWQMERDASPWLWMLPGPGPAAAASGLFRLGATTAPAAAPHHHHTFLLSHHHPPPFLQAVSSWQLSCDPFLPLARIPTHTAANPGISQFPLQNVQWELPSPHHVLGFQPSANLELVPVFPHVYRSVLPPHCGKVWVEKRVPDNKAYLNNTLALENTWLTPEEIGIFQRHEKPLLMTNQMAMSISRPATASRSINSLLMSPRPAASRSLHSLLMSPRRISGSSVFYG</sequence>
<dbReference type="Ensembl" id="ENSHHUT00000088771.1">
    <property type="protein sequence ID" value="ENSHHUP00000086081.1"/>
    <property type="gene ID" value="ENSHHUG00000049841.1"/>
</dbReference>
<evidence type="ECO:0008006" key="3">
    <source>
        <dbReference type="Google" id="ProtNLM"/>
    </source>
</evidence>
<dbReference type="STRING" id="62062.ENSHHUP00000086081"/>
<dbReference type="Proteomes" id="UP000314982">
    <property type="component" value="Unassembled WGS sequence"/>
</dbReference>
<dbReference type="GeneTree" id="ENSGT00940000160593"/>